<protein>
    <recommendedName>
        <fullName evidence="4">Scaffolding protein</fullName>
    </recommendedName>
</protein>
<dbReference type="RefSeq" id="WP_260073169.1">
    <property type="nucleotide sequence ID" value="NZ_JALXMO010000016.1"/>
</dbReference>
<dbReference type="Proteomes" id="UP001205046">
    <property type="component" value="Unassembled WGS sequence"/>
</dbReference>
<evidence type="ECO:0008006" key="4">
    <source>
        <dbReference type="Google" id="ProtNLM"/>
    </source>
</evidence>
<evidence type="ECO:0000313" key="2">
    <source>
        <dbReference type="EMBL" id="MCT1607163.1"/>
    </source>
</evidence>
<proteinExistence type="predicted"/>
<feature type="region of interest" description="Disordered" evidence="1">
    <location>
        <begin position="1"/>
        <end position="37"/>
    </location>
</feature>
<comment type="caution">
    <text evidence="2">The sequence shown here is derived from an EMBL/GenBank/DDBJ whole genome shotgun (WGS) entry which is preliminary data.</text>
</comment>
<dbReference type="EMBL" id="JALXMO010000016">
    <property type="protein sequence ID" value="MCT1607163.1"/>
    <property type="molecule type" value="Genomic_DNA"/>
</dbReference>
<reference evidence="2 3" key="1">
    <citation type="submission" date="2022-04" db="EMBL/GenBank/DDBJ databases">
        <title>Human microbiome associated bacterial genomes.</title>
        <authorList>
            <person name="Sandstrom S."/>
            <person name="Salamzade R."/>
            <person name="Kalan L.R."/>
        </authorList>
    </citation>
    <scope>NUCLEOTIDE SEQUENCE [LARGE SCALE GENOMIC DNA]</scope>
    <source>
        <strain evidence="3">p3-SID767</strain>
    </source>
</reference>
<keyword evidence="3" id="KW-1185">Reference proteome</keyword>
<name>A0ABT2HR43_9MICC</name>
<sequence>MSETTQPTAAAGEASAQTQENAPAKADRPFEAITSQEDLDRIIQARLERERKKFEGFDEFKAKAAKADEISAKNAELTELVSTYQAKEEQSKLAAEVAEAAGVPADALRGSTREELEAHAETLKSLLVPPVPVVAGQGRSPSKVEETDDVKAVRQLFNS</sequence>
<evidence type="ECO:0000313" key="3">
    <source>
        <dbReference type="Proteomes" id="UP001205046"/>
    </source>
</evidence>
<organism evidence="2 3">
    <name type="scientific">Nesterenkonia massiliensis</name>
    <dbReference type="NCBI Taxonomy" id="1232429"/>
    <lineage>
        <taxon>Bacteria</taxon>
        <taxon>Bacillati</taxon>
        <taxon>Actinomycetota</taxon>
        <taxon>Actinomycetes</taxon>
        <taxon>Micrococcales</taxon>
        <taxon>Micrococcaceae</taxon>
        <taxon>Nesterenkonia</taxon>
    </lineage>
</organism>
<evidence type="ECO:0000256" key="1">
    <source>
        <dbReference type="SAM" id="MobiDB-lite"/>
    </source>
</evidence>
<accession>A0ABT2HR43</accession>
<gene>
    <name evidence="2" type="ORF">M3B43_07450</name>
</gene>